<dbReference type="AlphaFoldDB" id="A0A1I8BAK8"/>
<evidence type="ECO:0000313" key="6">
    <source>
        <dbReference type="WBParaSite" id="MhA1_Contig178.frz3.gene1"/>
    </source>
</evidence>
<dbReference type="EC" id="2.4.1.17" evidence="2"/>
<evidence type="ECO:0000256" key="4">
    <source>
        <dbReference type="ARBA" id="ARBA00022679"/>
    </source>
</evidence>
<proteinExistence type="inferred from homology"/>
<evidence type="ECO:0000313" key="5">
    <source>
        <dbReference type="Proteomes" id="UP000095281"/>
    </source>
</evidence>
<accession>A0A1I8BAK8</accession>
<dbReference type="WBParaSite" id="MhA1_Contig178.frz3.gene1">
    <property type="protein sequence ID" value="MhA1_Contig178.frz3.gene1"/>
    <property type="gene ID" value="MhA1_Contig178.frz3.gene1"/>
</dbReference>
<evidence type="ECO:0000256" key="1">
    <source>
        <dbReference type="ARBA" id="ARBA00009995"/>
    </source>
</evidence>
<keyword evidence="5" id="KW-1185">Reference proteome</keyword>
<comment type="similarity">
    <text evidence="1">Belongs to the UDP-glycosyltransferase family.</text>
</comment>
<evidence type="ECO:0000256" key="3">
    <source>
        <dbReference type="ARBA" id="ARBA00022676"/>
    </source>
</evidence>
<name>A0A1I8BAK8_MELHA</name>
<dbReference type="InterPro" id="IPR050271">
    <property type="entry name" value="UDP-glycosyltransferase"/>
</dbReference>
<organism evidence="5 6">
    <name type="scientific">Meloidogyne hapla</name>
    <name type="common">Root-knot nematode worm</name>
    <dbReference type="NCBI Taxonomy" id="6305"/>
    <lineage>
        <taxon>Eukaryota</taxon>
        <taxon>Metazoa</taxon>
        <taxon>Ecdysozoa</taxon>
        <taxon>Nematoda</taxon>
        <taxon>Chromadorea</taxon>
        <taxon>Rhabditida</taxon>
        <taxon>Tylenchina</taxon>
        <taxon>Tylenchomorpha</taxon>
        <taxon>Tylenchoidea</taxon>
        <taxon>Meloidogynidae</taxon>
        <taxon>Meloidogyninae</taxon>
        <taxon>Meloidogyne</taxon>
    </lineage>
</organism>
<dbReference type="SUPFAM" id="SSF53756">
    <property type="entry name" value="UDP-Glycosyltransferase/glycogen phosphorylase"/>
    <property type="match status" value="1"/>
</dbReference>
<dbReference type="GO" id="GO:0015020">
    <property type="term" value="F:glucuronosyltransferase activity"/>
    <property type="evidence" value="ECO:0007669"/>
    <property type="project" value="UniProtKB-EC"/>
</dbReference>
<dbReference type="PANTHER" id="PTHR48043:SF23">
    <property type="entry name" value="UDP-GLUCURONOSYLTRANSFERASE"/>
    <property type="match status" value="1"/>
</dbReference>
<reference evidence="6" key="1">
    <citation type="submission" date="2016-11" db="UniProtKB">
        <authorList>
            <consortium name="WormBaseParasite"/>
        </authorList>
    </citation>
    <scope>IDENTIFICATION</scope>
</reference>
<keyword evidence="3" id="KW-0328">Glycosyltransferase</keyword>
<evidence type="ECO:0000256" key="2">
    <source>
        <dbReference type="ARBA" id="ARBA00012544"/>
    </source>
</evidence>
<dbReference type="Gene3D" id="3.40.50.2000">
    <property type="entry name" value="Glycogen Phosphorylase B"/>
    <property type="match status" value="1"/>
</dbReference>
<sequence length="294" mass="34399">MHGSFAVFEALGIEKTFNVSNTVFFPEYLQFLDIDAMKYKIPSFIFAEPRRFKTDKMKRTIKEIKNDYKVTGDNPYNNLFKNEIENKEKSSLEDLFREIKYHFINQHPIGNFEGYPENDKIVYIGGFVVEKNETLLEKISEEKPECVVLLAFGTIHTTRISEIMGKHKNLSVMFQIFEKNPQCQYTVKLDKEFLPEKYDESIIHVTEEDIPQKDILGEYLRIKNFNRLEALYAGVPLICIPIAGDQFYNSSLVENLGIGKYVALLLRKDDGKEFPYLKFIKDFEDAFNKIMKNE</sequence>
<dbReference type="Proteomes" id="UP000095281">
    <property type="component" value="Unplaced"/>
</dbReference>
<keyword evidence="4" id="KW-0808">Transferase</keyword>
<protein>
    <recommendedName>
        <fullName evidence="2">glucuronosyltransferase</fullName>
        <ecNumber evidence="2">2.4.1.17</ecNumber>
    </recommendedName>
</protein>
<dbReference type="PANTHER" id="PTHR48043">
    <property type="entry name" value="EG:EG0003.4 PROTEIN-RELATED"/>
    <property type="match status" value="1"/>
</dbReference>